<dbReference type="Pfam" id="PF00144">
    <property type="entry name" value="Beta-lactamase"/>
    <property type="match status" value="1"/>
</dbReference>
<dbReference type="InterPro" id="IPR001466">
    <property type="entry name" value="Beta-lactam-related"/>
</dbReference>
<reference evidence="5" key="1">
    <citation type="journal article" date="2019" name="Int. J. Syst. Evol. Microbiol.">
        <title>The Global Catalogue of Microorganisms (GCM) 10K type strain sequencing project: providing services to taxonomists for standard genome sequencing and annotation.</title>
        <authorList>
            <consortium name="The Broad Institute Genomics Platform"/>
            <consortium name="The Broad Institute Genome Sequencing Center for Infectious Disease"/>
            <person name="Wu L."/>
            <person name="Ma J."/>
        </authorList>
    </citation>
    <scope>NUCLEOTIDE SEQUENCE [LARGE SCALE GENOMIC DNA]</scope>
    <source>
        <strain evidence="5">CGMCC 4.7289</strain>
    </source>
</reference>
<evidence type="ECO:0000256" key="2">
    <source>
        <dbReference type="SAM" id="SignalP"/>
    </source>
</evidence>
<evidence type="ECO:0000313" key="5">
    <source>
        <dbReference type="Proteomes" id="UP001595816"/>
    </source>
</evidence>
<dbReference type="PANTHER" id="PTHR46825">
    <property type="entry name" value="D-ALANYL-D-ALANINE-CARBOXYPEPTIDASE/ENDOPEPTIDASE AMPH"/>
    <property type="match status" value="1"/>
</dbReference>
<gene>
    <name evidence="4" type="ORF">ACFOZ4_25120</name>
</gene>
<dbReference type="GO" id="GO:0016787">
    <property type="term" value="F:hydrolase activity"/>
    <property type="evidence" value="ECO:0007669"/>
    <property type="project" value="UniProtKB-KW"/>
</dbReference>
<proteinExistence type="predicted"/>
<evidence type="ECO:0000256" key="1">
    <source>
        <dbReference type="SAM" id="Phobius"/>
    </source>
</evidence>
<feature type="domain" description="Beta-lactamase-related" evidence="3">
    <location>
        <begin position="23"/>
        <end position="342"/>
    </location>
</feature>
<keyword evidence="2" id="KW-0732">Signal</keyword>
<protein>
    <submittedName>
        <fullName evidence="4">Serine hydrolase domain-containing protein</fullName>
        <ecNumber evidence="4">3.-.-.-</ecNumber>
    </submittedName>
</protein>
<accession>A0ABV8LTQ0</accession>
<dbReference type="Proteomes" id="UP001595816">
    <property type="component" value="Unassembled WGS sequence"/>
</dbReference>
<dbReference type="Gene3D" id="3.40.710.10">
    <property type="entry name" value="DD-peptidase/beta-lactamase superfamily"/>
    <property type="match status" value="1"/>
</dbReference>
<keyword evidence="1" id="KW-0812">Transmembrane</keyword>
<keyword evidence="1" id="KW-0472">Membrane</keyword>
<feature type="chain" id="PRO_5047539269" evidence="2">
    <location>
        <begin position="20"/>
        <end position="600"/>
    </location>
</feature>
<dbReference type="PANTHER" id="PTHR46825:SF9">
    <property type="entry name" value="BETA-LACTAMASE-RELATED DOMAIN-CONTAINING PROTEIN"/>
    <property type="match status" value="1"/>
</dbReference>
<keyword evidence="5" id="KW-1185">Reference proteome</keyword>
<name>A0ABV8LTQ0_9ACTN</name>
<dbReference type="EC" id="3.-.-.-" evidence="4"/>
<evidence type="ECO:0000313" key="4">
    <source>
        <dbReference type="EMBL" id="MFC4133909.1"/>
    </source>
</evidence>
<feature type="transmembrane region" description="Helical" evidence="1">
    <location>
        <begin position="544"/>
        <end position="566"/>
    </location>
</feature>
<feature type="transmembrane region" description="Helical" evidence="1">
    <location>
        <begin position="502"/>
        <end position="524"/>
    </location>
</feature>
<evidence type="ECO:0000259" key="3">
    <source>
        <dbReference type="Pfam" id="PF00144"/>
    </source>
</evidence>
<organism evidence="4 5">
    <name type="scientific">Hamadaea flava</name>
    <dbReference type="NCBI Taxonomy" id="1742688"/>
    <lineage>
        <taxon>Bacteria</taxon>
        <taxon>Bacillati</taxon>
        <taxon>Actinomycetota</taxon>
        <taxon>Actinomycetes</taxon>
        <taxon>Micromonosporales</taxon>
        <taxon>Micromonosporaceae</taxon>
        <taxon>Hamadaea</taxon>
    </lineage>
</organism>
<feature type="transmembrane region" description="Helical" evidence="1">
    <location>
        <begin position="467"/>
        <end position="490"/>
    </location>
</feature>
<sequence length="600" mass="63158">MKIALAALLMTLTIAPAPAADLDASVAAMLAEDRIPGAAVVIVERGKPAVIETYGDADVTSHRPVDATTPFLTGSLAKVFTAEAVLRQAASGAVDLTADVNRYLTGFQIDDTYPGRPVTVQNLLTYTAGFDEDLVGLAGDPDDLPSLADSVAARQPERVRPPGTRIAYDNYALALAGRIVETTSGQAYADYVAQHVFAAHGMTGSTAAVPHPAEVAQRLAVGYRPDGDGYAEQRGQYAPWTPSGTGPAVTPSDMAAYLAYQLSGDPIAEQMQRQHVTQDARMPGMGYVLEERPRNGQRVLFKDGDVPGYHNAMALLPDQGFGVYAVVNGDGVDGVGPWAVQRLVNQLIDQRFPGSAAATQSTATDVSGLAGVYRSARTSHTSLMKAAALFAAPTVAANADGTLTTTGLSPDPDRATQTWLPIGPGLFQERDGQARLSFPGDGVLVSSALPSEVYEKLPWYDTPTVNLALFGVGALALVLAALGLPVALAVRRRLAPSRWTRLATLCAWLSGVTTTAFLTGFVLVMSDPNTMGASLALNSWDVAVLPILARISAGFAAPMLPFAVAAWRSRWWGPVGRIAYTVLAVAAVGFFAVALRYHLL</sequence>
<feature type="transmembrane region" description="Helical" evidence="1">
    <location>
        <begin position="578"/>
        <end position="599"/>
    </location>
</feature>
<keyword evidence="4" id="KW-0378">Hydrolase</keyword>
<feature type="signal peptide" evidence="2">
    <location>
        <begin position="1"/>
        <end position="19"/>
    </location>
</feature>
<dbReference type="EMBL" id="JBHSAY010000015">
    <property type="protein sequence ID" value="MFC4133909.1"/>
    <property type="molecule type" value="Genomic_DNA"/>
</dbReference>
<dbReference type="RefSeq" id="WP_253761891.1">
    <property type="nucleotide sequence ID" value="NZ_JAMZDZ010000001.1"/>
</dbReference>
<keyword evidence="1" id="KW-1133">Transmembrane helix</keyword>
<dbReference type="InterPro" id="IPR050491">
    <property type="entry name" value="AmpC-like"/>
</dbReference>
<dbReference type="InterPro" id="IPR012338">
    <property type="entry name" value="Beta-lactam/transpept-like"/>
</dbReference>
<comment type="caution">
    <text evidence="4">The sequence shown here is derived from an EMBL/GenBank/DDBJ whole genome shotgun (WGS) entry which is preliminary data.</text>
</comment>
<dbReference type="SUPFAM" id="SSF56601">
    <property type="entry name" value="beta-lactamase/transpeptidase-like"/>
    <property type="match status" value="1"/>
</dbReference>